<dbReference type="EMBL" id="WBXO01000009">
    <property type="protein sequence ID" value="KAB2951816.1"/>
    <property type="molecule type" value="Genomic_DNA"/>
</dbReference>
<evidence type="ECO:0000313" key="4">
    <source>
        <dbReference type="Proteomes" id="UP000468766"/>
    </source>
</evidence>
<dbReference type="InterPro" id="IPR035439">
    <property type="entry name" value="UPF0145_dom_sf"/>
</dbReference>
<dbReference type="Gene3D" id="3.30.110.70">
    <property type="entry name" value="Hypothetical protein apc22750. Chain B"/>
    <property type="match status" value="1"/>
</dbReference>
<dbReference type="InterPro" id="IPR002765">
    <property type="entry name" value="UPF0145_YbjQ-like"/>
</dbReference>
<dbReference type="PANTHER" id="PTHR34068:SF2">
    <property type="entry name" value="UPF0145 PROTEIN SCO3412"/>
    <property type="match status" value="1"/>
</dbReference>
<comment type="similarity">
    <text evidence="1 2">Belongs to the UPF0145 family.</text>
</comment>
<dbReference type="Proteomes" id="UP000468766">
    <property type="component" value="Unassembled WGS sequence"/>
</dbReference>
<dbReference type="RefSeq" id="WP_151620882.1">
    <property type="nucleotide sequence ID" value="NZ_WBXO01000009.1"/>
</dbReference>
<evidence type="ECO:0000313" key="3">
    <source>
        <dbReference type="EMBL" id="KAB2951816.1"/>
    </source>
</evidence>
<dbReference type="Pfam" id="PF01906">
    <property type="entry name" value="YbjQ_1"/>
    <property type="match status" value="1"/>
</dbReference>
<dbReference type="SUPFAM" id="SSF117782">
    <property type="entry name" value="YbjQ-like"/>
    <property type="match status" value="1"/>
</dbReference>
<name>A0A6I0EYZ0_9FIRM</name>
<reference evidence="3 4" key="1">
    <citation type="submission" date="2019-10" db="EMBL/GenBank/DDBJ databases">
        <title>Whole-genome sequence of the extremophile Heliorestis acidaminivorans DSM 24790.</title>
        <authorList>
            <person name="Kyndt J.A."/>
            <person name="Meyer T.E."/>
        </authorList>
    </citation>
    <scope>NUCLEOTIDE SEQUENCE [LARGE SCALE GENOMIC DNA]</scope>
    <source>
        <strain evidence="3 4">DSM 24790</strain>
    </source>
</reference>
<dbReference type="PANTHER" id="PTHR34068">
    <property type="entry name" value="UPF0145 PROTEIN YBJQ"/>
    <property type="match status" value="1"/>
</dbReference>
<evidence type="ECO:0000256" key="2">
    <source>
        <dbReference type="HAMAP-Rule" id="MF_00338"/>
    </source>
</evidence>
<dbReference type="AlphaFoldDB" id="A0A6I0EYZ0"/>
<keyword evidence="4" id="KW-1185">Reference proteome</keyword>
<organism evidence="3 4">
    <name type="scientific">Heliorestis acidaminivorans</name>
    <dbReference type="NCBI Taxonomy" id="553427"/>
    <lineage>
        <taxon>Bacteria</taxon>
        <taxon>Bacillati</taxon>
        <taxon>Bacillota</taxon>
        <taxon>Clostridia</taxon>
        <taxon>Eubacteriales</taxon>
        <taxon>Heliobacteriaceae</taxon>
        <taxon>Heliorestis</taxon>
    </lineage>
</organism>
<evidence type="ECO:0000256" key="1">
    <source>
        <dbReference type="ARBA" id="ARBA00010751"/>
    </source>
</evidence>
<proteinExistence type="inferred from homology"/>
<comment type="caution">
    <text evidence="3">The sequence shown here is derived from an EMBL/GenBank/DDBJ whole genome shotgun (WGS) entry which is preliminary data.</text>
</comment>
<sequence>MLITNTETIADRKIVQTLGLVRGSSIRAKHIGSDIVSGLRQLVGGEMKEYGKMVNEARNLAIEAMLEEARMLGADAVVNVRFSTSSIMQGAAEVLVFGTAVKTSQ</sequence>
<gene>
    <name evidence="3" type="ORF">F9B85_11025</name>
</gene>
<dbReference type="HAMAP" id="MF_00338">
    <property type="entry name" value="UPF0145"/>
    <property type="match status" value="1"/>
</dbReference>
<dbReference type="OrthoDB" id="9796448at2"/>
<accession>A0A6I0EYZ0</accession>
<protein>
    <recommendedName>
        <fullName evidence="2">UPF0145 protein F9B85_11025</fullName>
    </recommendedName>
</protein>